<evidence type="ECO:0000313" key="3">
    <source>
        <dbReference type="EMBL" id="KAE9072833.1"/>
    </source>
</evidence>
<evidence type="ECO:0000313" key="13">
    <source>
        <dbReference type="Proteomes" id="UP000437068"/>
    </source>
</evidence>
<evidence type="ECO:0000313" key="16">
    <source>
        <dbReference type="Proteomes" id="UP000441208"/>
    </source>
</evidence>
<name>A0A6A3I259_9STRA</name>
<dbReference type="EMBL" id="QXFX01002250">
    <property type="protein sequence ID" value="KAE9079005.1"/>
    <property type="molecule type" value="Genomic_DNA"/>
</dbReference>
<evidence type="ECO:0000313" key="9">
    <source>
        <dbReference type="EMBL" id="KAE9283915.1"/>
    </source>
</evidence>
<gene>
    <name evidence="9" type="ORF">PF001_g22635</name>
    <name evidence="8" type="ORF">PF002_g24856</name>
    <name evidence="7" type="ORF">PF004_g24332</name>
    <name evidence="6" type="ORF">PF005_g23528</name>
    <name evidence="5" type="ORF">PF006_g22680</name>
    <name evidence="3" type="ORF">PF007_g26034</name>
    <name evidence="10" type="ORF">PF008_g22620</name>
    <name evidence="1" type="ORF">PF009_g24122</name>
    <name evidence="4" type="ORF">PF010_g22919</name>
    <name evidence="2" type="ORF">PF011_g24855</name>
</gene>
<dbReference type="EMBL" id="QXGD01002331">
    <property type="protein sequence ID" value="KAE9190105.1"/>
    <property type="molecule type" value="Genomic_DNA"/>
</dbReference>
<dbReference type="EMBL" id="QXGB01002250">
    <property type="protein sequence ID" value="KAE9179849.1"/>
    <property type="molecule type" value="Genomic_DNA"/>
</dbReference>
<dbReference type="Proteomes" id="UP000433483">
    <property type="component" value="Unassembled WGS sequence"/>
</dbReference>
<dbReference type="Proteomes" id="UP000440732">
    <property type="component" value="Unassembled WGS sequence"/>
</dbReference>
<evidence type="ECO:0000313" key="14">
    <source>
        <dbReference type="Proteomes" id="UP000440367"/>
    </source>
</evidence>
<evidence type="ECO:0000313" key="7">
    <source>
        <dbReference type="EMBL" id="KAE9182140.1"/>
    </source>
</evidence>
<dbReference type="EMBL" id="QXGA01002236">
    <property type="protein sequence ID" value="KAE9101405.1"/>
    <property type="molecule type" value="Genomic_DNA"/>
</dbReference>
<evidence type="ECO:0000313" key="4">
    <source>
        <dbReference type="EMBL" id="KAE9079005.1"/>
    </source>
</evidence>
<accession>A0A6A3I259</accession>
<evidence type="ECO:0000313" key="2">
    <source>
        <dbReference type="EMBL" id="KAE8974454.1"/>
    </source>
</evidence>
<dbReference type="Proteomes" id="UP000429523">
    <property type="component" value="Unassembled WGS sequence"/>
</dbReference>
<dbReference type="EMBL" id="QXFY01002166">
    <property type="protein sequence ID" value="KAE9301899.1"/>
    <property type="molecule type" value="Genomic_DNA"/>
</dbReference>
<evidence type="ECO:0000313" key="20">
    <source>
        <dbReference type="Proteomes" id="UP000488956"/>
    </source>
</evidence>
<evidence type="ECO:0000313" key="19">
    <source>
        <dbReference type="Proteomes" id="UP000486351"/>
    </source>
</evidence>
<evidence type="ECO:0000313" key="5">
    <source>
        <dbReference type="EMBL" id="KAE9101405.1"/>
    </source>
</evidence>
<evidence type="ECO:0000313" key="6">
    <source>
        <dbReference type="EMBL" id="KAE9179849.1"/>
    </source>
</evidence>
<protein>
    <submittedName>
        <fullName evidence="2">Uncharacterized protein</fullName>
    </submittedName>
</protein>
<sequence>MAARRLRACSALTARRCISIFLGGVGGAAVGATGTDPSASDVHCGLEGVQR</sequence>
<reference evidence="17 18" key="1">
    <citation type="submission" date="2018-09" db="EMBL/GenBank/DDBJ databases">
        <title>Genomic investigation of the strawberry pathogen Phytophthora fragariae indicates pathogenicity is determined by transcriptional variation in three key races.</title>
        <authorList>
            <person name="Adams T.M."/>
            <person name="Armitage A.D."/>
            <person name="Sobczyk M.K."/>
            <person name="Bates H.J."/>
            <person name="Dunwell J.M."/>
            <person name="Nellist C.F."/>
            <person name="Harrison R.J."/>
        </authorList>
    </citation>
    <scope>NUCLEOTIDE SEQUENCE [LARGE SCALE GENOMIC DNA]</scope>
    <source>
        <strain evidence="9 13">A4</strain>
        <strain evidence="8 14">BC-1</strain>
        <strain evidence="7 18">BC-23</strain>
        <strain evidence="6 12">NOV-27</strain>
        <strain evidence="5 15">NOV-5</strain>
        <strain evidence="3 16">NOV-71</strain>
        <strain evidence="10 19">NOV-77</strain>
        <strain evidence="1 11">NOV-9</strain>
        <strain evidence="4 20">ONT-3</strain>
        <strain evidence="2 17">SCRP245</strain>
    </source>
</reference>
<evidence type="ECO:0000313" key="18">
    <source>
        <dbReference type="Proteomes" id="UP000476176"/>
    </source>
</evidence>
<dbReference type="EMBL" id="QXFZ01002902">
    <property type="protein sequence ID" value="KAE9072833.1"/>
    <property type="molecule type" value="Genomic_DNA"/>
</dbReference>
<dbReference type="EMBL" id="QXGF01002210">
    <property type="protein sequence ID" value="KAE8925675.1"/>
    <property type="molecule type" value="Genomic_DNA"/>
</dbReference>
<evidence type="ECO:0000313" key="1">
    <source>
        <dbReference type="EMBL" id="KAE8925675.1"/>
    </source>
</evidence>
<organism evidence="2 17">
    <name type="scientific">Phytophthora fragariae</name>
    <dbReference type="NCBI Taxonomy" id="53985"/>
    <lineage>
        <taxon>Eukaryota</taxon>
        <taxon>Sar</taxon>
        <taxon>Stramenopiles</taxon>
        <taxon>Oomycota</taxon>
        <taxon>Peronosporomycetes</taxon>
        <taxon>Peronosporales</taxon>
        <taxon>Peronosporaceae</taxon>
        <taxon>Phytophthora</taxon>
    </lineage>
</organism>
<comment type="caution">
    <text evidence="2">The sequence shown here is derived from an EMBL/GenBank/DDBJ whole genome shotgun (WGS) entry which is preliminary data.</text>
</comment>
<dbReference type="Proteomes" id="UP000437068">
    <property type="component" value="Unassembled WGS sequence"/>
</dbReference>
<keyword evidence="12" id="KW-1185">Reference proteome</keyword>
<evidence type="ECO:0000313" key="12">
    <source>
        <dbReference type="Proteomes" id="UP000433483"/>
    </source>
</evidence>
<dbReference type="EMBL" id="QXGE01002205">
    <property type="protein sequence ID" value="KAE9283915.1"/>
    <property type="molecule type" value="Genomic_DNA"/>
</dbReference>
<dbReference type="Proteomes" id="UP000488956">
    <property type="component" value="Unassembled WGS sequence"/>
</dbReference>
<dbReference type="Proteomes" id="UP000441208">
    <property type="component" value="Unassembled WGS sequence"/>
</dbReference>
<dbReference type="Proteomes" id="UP000486351">
    <property type="component" value="Unassembled WGS sequence"/>
</dbReference>
<evidence type="ECO:0000313" key="8">
    <source>
        <dbReference type="EMBL" id="KAE9190105.1"/>
    </source>
</evidence>
<dbReference type="Proteomes" id="UP000440367">
    <property type="component" value="Unassembled WGS sequence"/>
</dbReference>
<dbReference type="Proteomes" id="UP000460718">
    <property type="component" value="Unassembled WGS sequence"/>
</dbReference>
<dbReference type="EMBL" id="QXFW01002907">
    <property type="protein sequence ID" value="KAE8974454.1"/>
    <property type="molecule type" value="Genomic_DNA"/>
</dbReference>
<dbReference type="Proteomes" id="UP000476176">
    <property type="component" value="Unassembled WGS sequence"/>
</dbReference>
<dbReference type="EMBL" id="QXGC01002756">
    <property type="protein sequence ID" value="KAE9182140.1"/>
    <property type="molecule type" value="Genomic_DNA"/>
</dbReference>
<dbReference type="AlphaFoldDB" id="A0A6A3I259"/>
<proteinExistence type="predicted"/>
<evidence type="ECO:0000313" key="10">
    <source>
        <dbReference type="EMBL" id="KAE9301899.1"/>
    </source>
</evidence>
<evidence type="ECO:0000313" key="11">
    <source>
        <dbReference type="Proteomes" id="UP000429523"/>
    </source>
</evidence>
<evidence type="ECO:0000313" key="17">
    <source>
        <dbReference type="Proteomes" id="UP000460718"/>
    </source>
</evidence>
<evidence type="ECO:0000313" key="15">
    <source>
        <dbReference type="Proteomes" id="UP000440732"/>
    </source>
</evidence>